<dbReference type="PANTHER" id="PTHR11731:SF118">
    <property type="entry name" value="BLR1971 PROTEIN"/>
    <property type="match status" value="1"/>
</dbReference>
<dbReference type="InterPro" id="IPR050278">
    <property type="entry name" value="Serine_Prot_S9B/DPPIV"/>
</dbReference>
<evidence type="ECO:0000259" key="2">
    <source>
        <dbReference type="Pfam" id="PF00326"/>
    </source>
</evidence>
<name>A0A345ULI6_9BACT</name>
<dbReference type="Gene3D" id="3.40.50.1820">
    <property type="entry name" value="alpha/beta hydrolase"/>
    <property type="match status" value="1"/>
</dbReference>
<feature type="signal peptide" evidence="1">
    <location>
        <begin position="1"/>
        <end position="22"/>
    </location>
</feature>
<keyword evidence="4" id="KW-0378">Hydrolase</keyword>
<accession>A0A345ULI6</accession>
<dbReference type="Pfam" id="PF00930">
    <property type="entry name" value="DPPIV_N"/>
    <property type="match status" value="1"/>
</dbReference>
<dbReference type="OrthoDB" id="9777457at2"/>
<dbReference type="GO" id="GO:0004177">
    <property type="term" value="F:aminopeptidase activity"/>
    <property type="evidence" value="ECO:0007669"/>
    <property type="project" value="UniProtKB-KW"/>
</dbReference>
<evidence type="ECO:0000256" key="1">
    <source>
        <dbReference type="SAM" id="SignalP"/>
    </source>
</evidence>
<keyword evidence="1" id="KW-0732">Signal</keyword>
<keyword evidence="4" id="KW-0031">Aminopeptidase</keyword>
<dbReference type="Gene3D" id="2.140.10.30">
    <property type="entry name" value="Dipeptidylpeptidase IV, N-terminal domain"/>
    <property type="match status" value="1"/>
</dbReference>
<dbReference type="GO" id="GO:0008236">
    <property type="term" value="F:serine-type peptidase activity"/>
    <property type="evidence" value="ECO:0007669"/>
    <property type="project" value="InterPro"/>
</dbReference>
<feature type="chain" id="PRO_5016856568" evidence="1">
    <location>
        <begin position="23"/>
        <end position="791"/>
    </location>
</feature>
<sequence length="791" mass="89430">MKQPYCPSVVKAAALGALMMIAAACSTPTVVVETPETERIYGLPAFDENLYANADAMLSRNVAGLVFRDRVNPTWLSETLFWYSVNTPDGTAYHLVNTDTRAVNPLFDQERLAAALDVLDEEKTVSAENLVVSQITVSDDARFMEFRHDGSMWNLDLGTYEVQPLKSDSIETPRSAVFSPDGRYAAFIRAYNLWVRDMHTGDDLQLTTDGEHRFGYATDSQGWFRSDRPILKWSREGYMISTYQLDERNVPEMHILRTAQGRPELVSWPYAIPSDPDDEVPMHHRVVIDVETQNMVRIQGGPYHQRTSNCCGLTRGNDWADNQFIDGNRKLAFVATSRDYKEVTLKIADLRTGEVREVFHERDEIFIETNLNSRGVPNWRVLYDQGEFIWFSRESDWGHLYLHDLETGERIHSITEGPWNVSNILRIEDTSGRIWFTALGIDPDKDPYEEYVYSVLQDGTGLSLHTPDTGHHSVSLSPEGGFLVDTFSTVNSAPVTVLRDRFGEVILTLEEADLSRLFEAGWQFPEPFSAMARDGETEIFGLMFKPMNFDPDKSYPIINSIYPGPQIGSVGTRGFAHSRRGQAQALAELGFIVVQIDALGTPFRSRSFHAAYYGDMSDNGLPDQISAMRELAERHSFIDIERAGMYGHSGGGFATAAAMFNHGDFFKAGVAGAGNMDNRGYTFYWGEKFQGPFERFEDGTDSFTNQALQYQVEGLQGHLLISYGTMDTNVHPNTTLQLIDALIDANKDFDLIVLPNRGHGYANESYKLRRTWDFFVRHLHGMEPPREYSFR</sequence>
<keyword evidence="5" id="KW-1185">Reference proteome</keyword>
<proteinExistence type="predicted"/>
<dbReference type="AlphaFoldDB" id="A0A345ULI6"/>
<feature type="domain" description="Peptidase S9 prolyl oligopeptidase catalytic" evidence="2">
    <location>
        <begin position="581"/>
        <end position="780"/>
    </location>
</feature>
<organism evidence="4 5">
    <name type="scientific">Cyclonatronum proteinivorum</name>
    <dbReference type="NCBI Taxonomy" id="1457365"/>
    <lineage>
        <taxon>Bacteria</taxon>
        <taxon>Pseudomonadati</taxon>
        <taxon>Balneolota</taxon>
        <taxon>Balneolia</taxon>
        <taxon>Balneolales</taxon>
        <taxon>Cyclonatronaceae</taxon>
        <taxon>Cyclonatronum</taxon>
    </lineage>
</organism>
<evidence type="ECO:0000313" key="5">
    <source>
        <dbReference type="Proteomes" id="UP000254808"/>
    </source>
</evidence>
<dbReference type="Proteomes" id="UP000254808">
    <property type="component" value="Chromosome"/>
</dbReference>
<dbReference type="InterPro" id="IPR029058">
    <property type="entry name" value="AB_hydrolase_fold"/>
</dbReference>
<gene>
    <name evidence="4" type="ORF">CYPRO_2088</name>
</gene>
<dbReference type="InterPro" id="IPR001375">
    <property type="entry name" value="Peptidase_S9_cat"/>
</dbReference>
<protein>
    <submittedName>
        <fullName evidence="4">Dipeptidyl aminopeptidase/acylaminoacyl peptidase</fullName>
    </submittedName>
</protein>
<evidence type="ECO:0000259" key="3">
    <source>
        <dbReference type="Pfam" id="PF00930"/>
    </source>
</evidence>
<dbReference type="KEGG" id="cprv:CYPRO_2088"/>
<dbReference type="RefSeq" id="WP_114984536.1">
    <property type="nucleotide sequence ID" value="NZ_CP027806.1"/>
</dbReference>
<dbReference type="PROSITE" id="PS51257">
    <property type="entry name" value="PROKAR_LIPOPROTEIN"/>
    <property type="match status" value="1"/>
</dbReference>
<dbReference type="InterPro" id="IPR002469">
    <property type="entry name" value="Peptidase_S9B_N"/>
</dbReference>
<dbReference type="PANTHER" id="PTHR11731">
    <property type="entry name" value="PROTEASE FAMILY S9B,C DIPEPTIDYL-PEPTIDASE IV-RELATED"/>
    <property type="match status" value="1"/>
</dbReference>
<reference evidence="4 5" key="1">
    <citation type="submission" date="2018-03" db="EMBL/GenBank/DDBJ databases">
        <title>Phenotypic and genomic properties of Cyclonatronum proteinivorum gen. nov., sp. nov., a haloalkaliphilic bacteroidete from soda lakes possessing Na+-translocating rhodopsin.</title>
        <authorList>
            <person name="Toshchakov S.V."/>
            <person name="Korzhenkov A."/>
            <person name="Samarov N.I."/>
            <person name="Kublanov I.V."/>
            <person name="Muntyan M.S."/>
            <person name="Sorokin D.Y."/>
        </authorList>
    </citation>
    <scope>NUCLEOTIDE SEQUENCE [LARGE SCALE GENOMIC DNA]</scope>
    <source>
        <strain evidence="4 5">Omega</strain>
    </source>
</reference>
<dbReference type="Pfam" id="PF00326">
    <property type="entry name" value="Peptidase_S9"/>
    <property type="match status" value="1"/>
</dbReference>
<dbReference type="GO" id="GO:0006508">
    <property type="term" value="P:proteolysis"/>
    <property type="evidence" value="ECO:0007669"/>
    <property type="project" value="InterPro"/>
</dbReference>
<keyword evidence="4" id="KW-0645">Protease</keyword>
<dbReference type="SUPFAM" id="SSF82171">
    <property type="entry name" value="DPP6 N-terminal domain-like"/>
    <property type="match status" value="1"/>
</dbReference>
<feature type="domain" description="Dipeptidylpeptidase IV N-terminal" evidence="3">
    <location>
        <begin position="148"/>
        <end position="492"/>
    </location>
</feature>
<dbReference type="SUPFAM" id="SSF53474">
    <property type="entry name" value="alpha/beta-Hydrolases"/>
    <property type="match status" value="1"/>
</dbReference>
<evidence type="ECO:0000313" key="4">
    <source>
        <dbReference type="EMBL" id="AXJ01338.1"/>
    </source>
</evidence>
<dbReference type="EMBL" id="CP027806">
    <property type="protein sequence ID" value="AXJ01338.1"/>
    <property type="molecule type" value="Genomic_DNA"/>
</dbReference>